<feature type="compositionally biased region" description="Basic and acidic residues" evidence="1">
    <location>
        <begin position="68"/>
        <end position="77"/>
    </location>
</feature>
<evidence type="ECO:0000313" key="4">
    <source>
        <dbReference type="Proteomes" id="UP000241107"/>
    </source>
</evidence>
<sequence length="167" mass="18893">MFSASLKSVSRGSVRVSAVRYAGESASLSKKRVMNTIRMGKARPAIFHQFETFVELSDGSVVRRRSQAPKDEVRMISDQRSSTLWNPTRDDLDDTDPNAVGKVDKFKKRFGGFDGTKEVDEELSIQERRKHIAKQKDDLFELLGENATEVNKGGKVQAKWESNKKKK</sequence>
<dbReference type="RefSeq" id="XP_024711619.1">
    <property type="nucleotide sequence ID" value="XM_024860239.1"/>
</dbReference>
<dbReference type="STRING" id="418784.A0A2P7YFI8"/>
<dbReference type="GO" id="GO:0003735">
    <property type="term" value="F:structural constituent of ribosome"/>
    <property type="evidence" value="ECO:0007669"/>
    <property type="project" value="InterPro"/>
</dbReference>
<feature type="region of interest" description="Disordered" evidence="1">
    <location>
        <begin position="66"/>
        <end position="98"/>
    </location>
</feature>
<dbReference type="VEuPathDB" id="FungiDB:C7M61_004926"/>
<proteinExistence type="predicted"/>
<dbReference type="Gene3D" id="6.20.130.10">
    <property type="match status" value="1"/>
</dbReference>
<dbReference type="GO" id="GO:0032543">
    <property type="term" value="P:mitochondrial translation"/>
    <property type="evidence" value="ECO:0007669"/>
    <property type="project" value="InterPro"/>
</dbReference>
<dbReference type="InterPro" id="IPR048874">
    <property type="entry name" value="Ribosomal_bL31m_N"/>
</dbReference>
<dbReference type="Pfam" id="PF21492">
    <property type="entry name" value="bL31_N"/>
    <property type="match status" value="1"/>
</dbReference>
<reference evidence="3 4" key="1">
    <citation type="submission" date="2018-03" db="EMBL/GenBank/DDBJ databases">
        <title>Candida pseudohaemulonii genome assembly and annotation.</title>
        <authorList>
            <person name="Munoz J.F."/>
            <person name="Gade L.G."/>
            <person name="Chow N.A."/>
            <person name="Litvintseva A.P."/>
            <person name="Loparev V.N."/>
            <person name="Cuomo C.A."/>
        </authorList>
    </citation>
    <scope>NUCLEOTIDE SEQUENCE [LARGE SCALE GENOMIC DNA]</scope>
    <source>
        <strain evidence="3 4">B12108</strain>
    </source>
</reference>
<dbReference type="PANTHER" id="PTHR28174:SF1">
    <property type="entry name" value="LARGE RIBOSOMAL SUBUNIT PROTEIN BL31M"/>
    <property type="match status" value="1"/>
</dbReference>
<evidence type="ECO:0000313" key="3">
    <source>
        <dbReference type="EMBL" id="PSK34733.1"/>
    </source>
</evidence>
<evidence type="ECO:0000259" key="2">
    <source>
        <dbReference type="Pfam" id="PF21492"/>
    </source>
</evidence>
<dbReference type="PANTHER" id="PTHR28174">
    <property type="entry name" value="54S RIBOSOMAL PROTEIN L36, MITOCHONDRIAL"/>
    <property type="match status" value="1"/>
</dbReference>
<keyword evidence="4" id="KW-1185">Reference proteome</keyword>
<dbReference type="OrthoDB" id="5587740at2759"/>
<dbReference type="InterPro" id="IPR034600">
    <property type="entry name" value="Ribosomal_bL31m"/>
</dbReference>
<dbReference type="Proteomes" id="UP000241107">
    <property type="component" value="Unassembled WGS sequence"/>
</dbReference>
<organism evidence="3 4">
    <name type="scientific">Candidozyma pseudohaemuli</name>
    <dbReference type="NCBI Taxonomy" id="418784"/>
    <lineage>
        <taxon>Eukaryota</taxon>
        <taxon>Fungi</taxon>
        <taxon>Dikarya</taxon>
        <taxon>Ascomycota</taxon>
        <taxon>Saccharomycotina</taxon>
        <taxon>Pichiomycetes</taxon>
        <taxon>Metschnikowiaceae</taxon>
        <taxon>Candidozyma</taxon>
    </lineage>
</organism>
<comment type="caution">
    <text evidence="3">The sequence shown here is derived from an EMBL/GenBank/DDBJ whole genome shotgun (WGS) entry which is preliminary data.</text>
</comment>
<name>A0A2P7YFI8_9ASCO</name>
<dbReference type="GO" id="GO:0005762">
    <property type="term" value="C:mitochondrial large ribosomal subunit"/>
    <property type="evidence" value="ECO:0007669"/>
    <property type="project" value="InterPro"/>
</dbReference>
<gene>
    <name evidence="3" type="ORF">C7M61_004926</name>
</gene>
<protein>
    <recommendedName>
        <fullName evidence="2">Ribosomal protein bL31m N-terminal domain-containing protein</fullName>
    </recommendedName>
</protein>
<dbReference type="GeneID" id="36568313"/>
<accession>A0A2P7YFI8</accession>
<dbReference type="AlphaFoldDB" id="A0A2P7YFI8"/>
<feature type="domain" description="Ribosomal protein bL31m N-terminal" evidence="2">
    <location>
        <begin position="30"/>
        <end position="88"/>
    </location>
</feature>
<dbReference type="EMBL" id="PYFQ01000019">
    <property type="protein sequence ID" value="PSK34733.1"/>
    <property type="molecule type" value="Genomic_DNA"/>
</dbReference>
<evidence type="ECO:0000256" key="1">
    <source>
        <dbReference type="SAM" id="MobiDB-lite"/>
    </source>
</evidence>